<reference evidence="1" key="1">
    <citation type="submission" date="2021-06" db="EMBL/GenBank/DDBJ databases">
        <authorList>
            <person name="Kallberg Y."/>
            <person name="Tangrot J."/>
            <person name="Rosling A."/>
        </authorList>
    </citation>
    <scope>NUCLEOTIDE SEQUENCE</scope>
    <source>
        <strain evidence="1">CL551</strain>
    </source>
</reference>
<dbReference type="Proteomes" id="UP000789342">
    <property type="component" value="Unassembled WGS sequence"/>
</dbReference>
<dbReference type="Gene3D" id="1.10.10.60">
    <property type="entry name" value="Homeodomain-like"/>
    <property type="match status" value="1"/>
</dbReference>
<keyword evidence="2" id="KW-1185">Reference proteome</keyword>
<dbReference type="GO" id="GO:0003676">
    <property type="term" value="F:nucleic acid binding"/>
    <property type="evidence" value="ECO:0007669"/>
    <property type="project" value="InterPro"/>
</dbReference>
<dbReference type="Gene3D" id="3.30.420.10">
    <property type="entry name" value="Ribonuclease H-like superfamily/Ribonuclease H"/>
    <property type="match status" value="1"/>
</dbReference>
<gene>
    <name evidence="1" type="ORF">AMORRO_LOCUS5989</name>
</gene>
<comment type="caution">
    <text evidence="1">The sequence shown here is derived from an EMBL/GenBank/DDBJ whole genome shotgun (WGS) entry which is preliminary data.</text>
</comment>
<sequence>MLTEKQYGGIIFAHKLGHSNRAIAQTIGCHHKTIDRILAQHLTSEKTLPKKNIDRPPLINTAGCEYFKKLVTNGKRQFIADAFCIAFEKKQDKKLFFQFRRKVYICVWHKTGEELQSNCLAPKVVRSEGYIVWTEFAWKEYGPLVLYSGSIIGRVHTQLLREHAIPALTSIF</sequence>
<dbReference type="EMBL" id="CAJVPV010003812">
    <property type="protein sequence ID" value="CAG8560382.1"/>
    <property type="molecule type" value="Genomic_DNA"/>
</dbReference>
<evidence type="ECO:0000313" key="2">
    <source>
        <dbReference type="Proteomes" id="UP000789342"/>
    </source>
</evidence>
<organism evidence="1 2">
    <name type="scientific">Acaulospora morrowiae</name>
    <dbReference type="NCBI Taxonomy" id="94023"/>
    <lineage>
        <taxon>Eukaryota</taxon>
        <taxon>Fungi</taxon>
        <taxon>Fungi incertae sedis</taxon>
        <taxon>Mucoromycota</taxon>
        <taxon>Glomeromycotina</taxon>
        <taxon>Glomeromycetes</taxon>
        <taxon>Diversisporales</taxon>
        <taxon>Acaulosporaceae</taxon>
        <taxon>Acaulospora</taxon>
    </lineage>
</organism>
<accession>A0A9N9BBS5</accession>
<proteinExistence type="predicted"/>
<evidence type="ECO:0000313" key="1">
    <source>
        <dbReference type="EMBL" id="CAG8560382.1"/>
    </source>
</evidence>
<name>A0A9N9BBS5_9GLOM</name>
<protein>
    <submittedName>
        <fullName evidence="1">8141_t:CDS:1</fullName>
    </submittedName>
</protein>
<dbReference type="InterPro" id="IPR036397">
    <property type="entry name" value="RNaseH_sf"/>
</dbReference>
<dbReference type="AlphaFoldDB" id="A0A9N9BBS5"/>